<organism evidence="1 2">
    <name type="scientific">Mediterraneibacter gnavus</name>
    <name type="common">Ruminococcus gnavus</name>
    <dbReference type="NCBI Taxonomy" id="33038"/>
    <lineage>
        <taxon>Bacteria</taxon>
        <taxon>Bacillati</taxon>
        <taxon>Bacillota</taxon>
        <taxon>Clostridia</taxon>
        <taxon>Lachnospirales</taxon>
        <taxon>Lachnospiraceae</taxon>
        <taxon>Mediterraneibacter</taxon>
    </lineage>
</organism>
<evidence type="ECO:0000313" key="1">
    <source>
        <dbReference type="EMBL" id="PLT76349.1"/>
    </source>
</evidence>
<dbReference type="Proteomes" id="UP000235093">
    <property type="component" value="Unassembled WGS sequence"/>
</dbReference>
<dbReference type="RefSeq" id="WP_066730742.1">
    <property type="nucleotide sequence ID" value="NZ_NIHT01000006.1"/>
</dbReference>
<name>A0A2N5PMI8_MEDGN</name>
<dbReference type="EMBL" id="NIHT01000006">
    <property type="protein sequence ID" value="PLT76349.1"/>
    <property type="molecule type" value="Genomic_DNA"/>
</dbReference>
<accession>A0A2N5PMI8</accession>
<evidence type="ECO:0000313" key="2">
    <source>
        <dbReference type="Proteomes" id="UP000235093"/>
    </source>
</evidence>
<dbReference type="AlphaFoldDB" id="A0A2N5PMI8"/>
<gene>
    <name evidence="1" type="ORF">CDL23_04850</name>
</gene>
<comment type="caution">
    <text evidence="1">The sequence shown here is derived from an EMBL/GenBank/DDBJ whole genome shotgun (WGS) entry which is preliminary data.</text>
</comment>
<reference evidence="1 2" key="1">
    <citation type="journal article" date="2017" name="Genome Med.">
        <title>A novel Ruminococcus gnavus clade enriched in inflammatory bowel disease patients.</title>
        <authorList>
            <person name="Hall A.B."/>
            <person name="Yassour M."/>
            <person name="Sauk J."/>
            <person name="Garner A."/>
            <person name="Jiang X."/>
            <person name="Arthur T."/>
            <person name="Lagoudas G.K."/>
            <person name="Vatanen T."/>
            <person name="Fornelos N."/>
            <person name="Wilson R."/>
            <person name="Bertha M."/>
            <person name="Cohen M."/>
            <person name="Garber J."/>
            <person name="Khalili H."/>
            <person name="Gevers D."/>
            <person name="Ananthakrishnan A.N."/>
            <person name="Kugathasan S."/>
            <person name="Lander E.S."/>
            <person name="Blainey P."/>
            <person name="Vlamakis H."/>
            <person name="Xavier R.J."/>
            <person name="Huttenhower C."/>
        </authorList>
    </citation>
    <scope>NUCLEOTIDE SEQUENCE [LARGE SCALE GENOMIC DNA]</scope>
    <source>
        <strain evidence="1 2">RJX1125</strain>
    </source>
</reference>
<protein>
    <submittedName>
        <fullName evidence="1">Uncharacterized protein</fullName>
    </submittedName>
</protein>
<sequence>MSETTTFELRKLKSDDVFPMFKIISKIGLKEIKESLDPATLGKIATAFKADNEGVKGDDLIYSIGFSVILDLAQIVICNLPSCKKEIYSLLAQVSGMTEKEIAELDMVTFTEMIVAFFKKDEFKDFIGVVSKLFN</sequence>
<proteinExistence type="predicted"/>